<dbReference type="AlphaFoldDB" id="A0A3B0LY39"/>
<protein>
    <recommendedName>
        <fullName evidence="3">Glycosyl transferase family 1 domain-containing protein</fullName>
    </recommendedName>
</protein>
<evidence type="ECO:0000256" key="1">
    <source>
        <dbReference type="SAM" id="Phobius"/>
    </source>
</evidence>
<accession>A0A3B0LY39</accession>
<organism evidence="2">
    <name type="scientific">Arsenophonus endosymbiont of Trialeurodes vaporariorum</name>
    <dbReference type="NCBI Taxonomy" id="235567"/>
    <lineage>
        <taxon>Bacteria</taxon>
        <taxon>Pseudomonadati</taxon>
        <taxon>Pseudomonadota</taxon>
        <taxon>Gammaproteobacteria</taxon>
        <taxon>Enterobacterales</taxon>
        <taxon>Morganellaceae</taxon>
        <taxon>Arsenophonus</taxon>
    </lineage>
</organism>
<name>A0A3B0LY39_9GAMM</name>
<sequence>MKIDTYDQLSIYWLKTIKYKVPKSFLRIISWFHFELNLLFFNKKKLKKPDVIIVSSLSLLTIINGFLLKKKYKCKLIFEIRDIWPLTIVEEGSFSKYNPFVQFLSLIEYIGYRYSDAIVGMMPNLIEHVENIVRYKPLVKCIPIGFDESILNNTCKISDDYINHYFDESYFNVVHAGTIGITNALDVFFKAAAEMVNQDKSIRFILVGDGALKQMYMERYSHIDNIVFAPKVPRKMIRSVLEKADVFYFSTFDSKVWKYGQSLNKVVDYMLSEKLIVASYGGYPSMINEAECGYFIPPDNVGALINKLIEIKKLGKNEVNRIGLK</sequence>
<dbReference type="Gene3D" id="3.40.50.2000">
    <property type="entry name" value="Glycogen Phosphorylase B"/>
    <property type="match status" value="2"/>
</dbReference>
<evidence type="ECO:0008006" key="3">
    <source>
        <dbReference type="Google" id="ProtNLM"/>
    </source>
</evidence>
<proteinExistence type="predicted"/>
<dbReference type="SUPFAM" id="SSF53756">
    <property type="entry name" value="UDP-Glycosyltransferase/glycogen phosphorylase"/>
    <property type="match status" value="1"/>
</dbReference>
<keyword evidence="1" id="KW-0812">Transmembrane</keyword>
<dbReference type="Pfam" id="PF13692">
    <property type="entry name" value="Glyco_trans_1_4"/>
    <property type="match status" value="1"/>
</dbReference>
<evidence type="ECO:0000313" key="2">
    <source>
        <dbReference type="EMBL" id="SSW95362.1"/>
    </source>
</evidence>
<keyword evidence="1" id="KW-1133">Transmembrane helix</keyword>
<reference evidence="2" key="1">
    <citation type="submission" date="2018-04" db="EMBL/GenBank/DDBJ databases">
        <authorList>
            <person name="Go L.Y."/>
            <person name="Mitchell J.A."/>
        </authorList>
    </citation>
    <scope>NUCLEOTIDE SEQUENCE</scope>
    <source>
        <strain evidence="2">ARTV</strain>
    </source>
</reference>
<gene>
    <name evidence="2" type="ORF">ARTV_1219</name>
</gene>
<feature type="transmembrane region" description="Helical" evidence="1">
    <location>
        <begin position="51"/>
        <end position="68"/>
    </location>
</feature>
<dbReference type="PANTHER" id="PTHR12526">
    <property type="entry name" value="GLYCOSYLTRANSFERASE"/>
    <property type="match status" value="1"/>
</dbReference>
<dbReference type="EMBL" id="UFQR01000004">
    <property type="protein sequence ID" value="SSW95362.1"/>
    <property type="molecule type" value="Genomic_DNA"/>
</dbReference>
<dbReference type="PANTHER" id="PTHR12526:SF622">
    <property type="entry name" value="GLYCOSYLTRANSFERASE (GROUP I)"/>
    <property type="match status" value="1"/>
</dbReference>
<keyword evidence="1" id="KW-0472">Membrane</keyword>